<gene>
    <name evidence="2" type="ORF">DN412_26605</name>
</gene>
<comment type="caution">
    <text evidence="2">The sequence shown here is derived from an EMBL/GenBank/DDBJ whole genome shotgun (WGS) entry which is preliminary data.</text>
</comment>
<dbReference type="RefSeq" id="WP_115214327.1">
    <property type="nucleotide sequence ID" value="NZ_QKWJ01000043.1"/>
</dbReference>
<proteinExistence type="predicted"/>
<accession>A0A370NP24</accession>
<sequence length="125" mass="13947">MKALAVLVEYLVIGAVAALWLVPAFLQSSFFTRFASKDLLGFAIAALIPSFYVVGMICDLLGYHATHWLKKRIERVHGARRSSQLLHVFAICNEPDLAKEMDIRSTRDRVARGAMVAIIPLLFTD</sequence>
<dbReference type="AlphaFoldDB" id="A0A370NP24"/>
<evidence type="ECO:0000313" key="2">
    <source>
        <dbReference type="EMBL" id="RDK07357.1"/>
    </source>
</evidence>
<keyword evidence="1" id="KW-0812">Transmembrane</keyword>
<keyword evidence="1" id="KW-1133">Transmembrane helix</keyword>
<keyword evidence="3" id="KW-1185">Reference proteome</keyword>
<dbReference type="EMBL" id="QKWJ01000043">
    <property type="protein sequence ID" value="RDK07357.1"/>
    <property type="molecule type" value="Genomic_DNA"/>
</dbReference>
<evidence type="ECO:0000313" key="3">
    <source>
        <dbReference type="Proteomes" id="UP000255165"/>
    </source>
</evidence>
<protein>
    <submittedName>
        <fullName evidence="2">Uncharacterized protein</fullName>
    </submittedName>
</protein>
<dbReference type="Proteomes" id="UP000255165">
    <property type="component" value="Unassembled WGS sequence"/>
</dbReference>
<evidence type="ECO:0000256" key="1">
    <source>
        <dbReference type="SAM" id="Phobius"/>
    </source>
</evidence>
<reference evidence="3" key="1">
    <citation type="submission" date="2018-06" db="EMBL/GenBank/DDBJ databases">
        <authorList>
            <person name="Feng T."/>
            <person name="Jeon C.O."/>
        </authorList>
    </citation>
    <scope>NUCLEOTIDE SEQUENCE [LARGE SCALE GENOMIC DNA]</scope>
    <source>
        <strain evidence="3">S23</strain>
    </source>
</reference>
<keyword evidence="1" id="KW-0472">Membrane</keyword>
<name>A0A370NP24_9BURK</name>
<feature type="transmembrane region" description="Helical" evidence="1">
    <location>
        <begin position="39"/>
        <end position="63"/>
    </location>
</feature>
<organism evidence="2 3">
    <name type="scientific">Cupriavidus lacunae</name>
    <dbReference type="NCBI Taxonomy" id="2666307"/>
    <lineage>
        <taxon>Bacteria</taxon>
        <taxon>Pseudomonadati</taxon>
        <taxon>Pseudomonadota</taxon>
        <taxon>Betaproteobacteria</taxon>
        <taxon>Burkholderiales</taxon>
        <taxon>Burkholderiaceae</taxon>
        <taxon>Cupriavidus</taxon>
    </lineage>
</organism>
<feature type="transmembrane region" description="Helical" evidence="1">
    <location>
        <begin position="7"/>
        <end position="27"/>
    </location>
</feature>